<sequence>MFEVQGNQGYAGFLLYDETSGKPVWHVASGPFDANGDGSYGFSGALLHFQGGQPASSTTRSTPTSSNIGNVRITFSAPNQAHVQFPARTMDAVHLKLSDKPAGSNQAETGWFWNPAEAGRSYAVEVQNNWVYMAMLHYDSDGSPTWNWVQGDISTGTRNGSFDRYTGGQSLSGSKRAPAAPVSQGSFSIRFSDPCLGQMQYGDLPPVQVQRFAFGGLPSGQECRARANPFWAMFPGRYVGSVNLSIWANQHTERRIFDITVDSLGRISDSSKPTSPYQLFDMVGQVSLNGRFNMTGKNRTSQGELILSDVMEKPCAFSGFVQYSTREFAGQFTGSKIEEGCR</sequence>
<reference evidence="3" key="1">
    <citation type="submission" date="2019-07" db="EMBL/GenBank/DDBJ databases">
        <title>Chitinimonas sp. nov., isolated from Ny-Alesund, arctica soil.</title>
        <authorList>
            <person name="Xu Q."/>
            <person name="Peng F."/>
        </authorList>
    </citation>
    <scope>NUCLEOTIDE SEQUENCE [LARGE SCALE GENOMIC DNA]</scope>
    <source>
        <strain evidence="3">R3-44</strain>
    </source>
</reference>
<dbReference type="OrthoDB" id="9132139at2"/>
<feature type="region of interest" description="Disordered" evidence="1">
    <location>
        <begin position="159"/>
        <end position="181"/>
    </location>
</feature>
<dbReference type="Proteomes" id="UP000317550">
    <property type="component" value="Chromosome"/>
</dbReference>
<dbReference type="RefSeq" id="WP_144278025.1">
    <property type="nucleotide sequence ID" value="NZ_CP041730.1"/>
</dbReference>
<dbReference type="AlphaFoldDB" id="A0A516SER0"/>
<name>A0A516SER0_9NEIS</name>
<accession>A0A516SER0</accession>
<evidence type="ECO:0000256" key="1">
    <source>
        <dbReference type="SAM" id="MobiDB-lite"/>
    </source>
</evidence>
<keyword evidence="3" id="KW-1185">Reference proteome</keyword>
<organism evidence="2 3">
    <name type="scientific">Chitinimonas arctica</name>
    <dbReference type="NCBI Taxonomy" id="2594795"/>
    <lineage>
        <taxon>Bacteria</taxon>
        <taxon>Pseudomonadati</taxon>
        <taxon>Pseudomonadota</taxon>
        <taxon>Betaproteobacteria</taxon>
        <taxon>Neisseriales</taxon>
        <taxon>Chitinibacteraceae</taxon>
        <taxon>Chitinimonas</taxon>
    </lineage>
</organism>
<dbReference type="KEGG" id="cari:FNU76_09790"/>
<evidence type="ECO:0000313" key="3">
    <source>
        <dbReference type="Proteomes" id="UP000317550"/>
    </source>
</evidence>
<protein>
    <submittedName>
        <fullName evidence="2">Uncharacterized protein</fullName>
    </submittedName>
</protein>
<gene>
    <name evidence="2" type="ORF">FNU76_09790</name>
</gene>
<proteinExistence type="predicted"/>
<dbReference type="EMBL" id="CP041730">
    <property type="protein sequence ID" value="QDQ26631.1"/>
    <property type="molecule type" value="Genomic_DNA"/>
</dbReference>
<evidence type="ECO:0000313" key="2">
    <source>
        <dbReference type="EMBL" id="QDQ26631.1"/>
    </source>
</evidence>